<gene>
    <name evidence="12" type="primary">CsARF5</name>
</gene>
<dbReference type="Gene3D" id="3.10.20.90">
    <property type="entry name" value="Phosphatidylinositol 3-kinase Catalytic Subunit, Chain A, domain 1"/>
    <property type="match status" value="1"/>
</dbReference>
<dbReference type="InterPro" id="IPR003340">
    <property type="entry name" value="B3_DNA-bd"/>
</dbReference>
<sequence length="733" mass="81124">MEIDLNQTASEVGKNAYCYGNCEEGLCNCCLSSSTSSCSSNSSSTPVSSSTYLELWHACAGPLTSLPKKGNVVVYFPQGHLEQIASASPFSPMEMRTFDLQPHILCRVINVHLLANKENDEVYTQLTLRPLPELLGTGVAGKELEELALNGADGDGSGGSPTKSTPHMFCKTLTASDTSTHGGFSVPRRAAEDCFPPLDYTQLRPSQELIAKDLHGVEWRFRHIYRGQPRRHLLTTGWSIFVSQKNLISGDAVLFLRGENGELRLGIRRAVRPRNGLPDSIVGNQNSCANDLARVVKAISTKSTFDVFYNPRAYHAQFIISCQKYVKSINNPVSVGTRFKMRFEMDDSPERKFNGVVVGISDMDSFRWPNSKWRCLTVRWDKDSDHQERVSPWEIDPSVSLPPLSVQSSPRLKKLRTSLQAAPPNNAFTGRGGFMDFEDSVRSSKVLQGQEICSLRPPTSKPEYSLGVWGKFNLSDNSFNTFQSPNSNFYHMASNSAQKMYFPRSEMHSTGQAAMMLSNDSNFPRESALFNPSAVGANVIRTKMERTSRSLDRESLHLASAPPTLGSNMRNSKDEHVNDNATGCKLFGFSLTTETATNVQSSGKRSCTKVHKQGSLVGRAIDLSRLNGYTDLISELERLFSMEGLLKDPDKGWRVLYTDNENDVMVVGDYPWHDFCDAVSKIHIYTQEEVEKMTNGVISDDTQSCLDQAPLCMEASKSSSVGQPDSPPTAVRG</sequence>
<comment type="subcellular location">
    <subcellularLocation>
        <location evidence="1 9">Nucleus</location>
    </subcellularLocation>
</comment>
<dbReference type="GO" id="GO:0003677">
    <property type="term" value="F:DNA binding"/>
    <property type="evidence" value="ECO:0007669"/>
    <property type="project" value="UniProtKB-KW"/>
</dbReference>
<dbReference type="PROSITE" id="PS50863">
    <property type="entry name" value="B3"/>
    <property type="match status" value="1"/>
</dbReference>
<dbReference type="Gene3D" id="2.30.30.1040">
    <property type="match status" value="1"/>
</dbReference>
<keyword evidence="7 9" id="KW-0539">Nucleus</keyword>
<dbReference type="InterPro" id="IPR033389">
    <property type="entry name" value="AUX/IAA_dom"/>
</dbReference>
<dbReference type="SUPFAM" id="SSF54277">
    <property type="entry name" value="CAD &amp; PB1 domains"/>
    <property type="match status" value="1"/>
</dbReference>
<dbReference type="FunFam" id="2.30.30.1040:FF:000001">
    <property type="entry name" value="Auxin response factor"/>
    <property type="match status" value="1"/>
</dbReference>
<dbReference type="InterPro" id="IPR044835">
    <property type="entry name" value="ARF_plant"/>
</dbReference>
<dbReference type="Pfam" id="PF02309">
    <property type="entry name" value="AUX_IAA"/>
    <property type="match status" value="1"/>
</dbReference>
<evidence type="ECO:0000256" key="4">
    <source>
        <dbReference type="ARBA" id="ARBA00023015"/>
    </source>
</evidence>
<accession>Q6L8T9</accession>
<protein>
    <recommendedName>
        <fullName evidence="9">Auxin response factor</fullName>
    </recommendedName>
</protein>
<dbReference type="CDD" id="cd10017">
    <property type="entry name" value="B3_DNA"/>
    <property type="match status" value="1"/>
</dbReference>
<organism evidence="12">
    <name type="scientific">Cucumis sativus</name>
    <name type="common">Cucumber</name>
    <dbReference type="NCBI Taxonomy" id="3659"/>
    <lineage>
        <taxon>Eukaryota</taxon>
        <taxon>Viridiplantae</taxon>
        <taxon>Streptophyta</taxon>
        <taxon>Embryophyta</taxon>
        <taxon>Tracheophyta</taxon>
        <taxon>Spermatophyta</taxon>
        <taxon>Magnoliopsida</taxon>
        <taxon>eudicotyledons</taxon>
        <taxon>Gunneridae</taxon>
        <taxon>Pentapetalae</taxon>
        <taxon>rosids</taxon>
        <taxon>fabids</taxon>
        <taxon>Cucurbitales</taxon>
        <taxon>Cucurbitaceae</taxon>
        <taxon>Benincaseae</taxon>
        <taxon>Cucumis</taxon>
    </lineage>
</organism>
<comment type="similarity">
    <text evidence="2 9">Belongs to the ARF family.</text>
</comment>
<evidence type="ECO:0000256" key="6">
    <source>
        <dbReference type="ARBA" id="ARBA00023163"/>
    </source>
</evidence>
<dbReference type="InterPro" id="IPR010525">
    <property type="entry name" value="ARF_dom"/>
</dbReference>
<dbReference type="InterPro" id="IPR053793">
    <property type="entry name" value="PB1-like"/>
</dbReference>
<feature type="domain" description="PB1" evidence="11">
    <location>
        <begin position="605"/>
        <end position="689"/>
    </location>
</feature>
<keyword evidence="8 9" id="KW-0927">Auxin signaling pathway</keyword>
<evidence type="ECO:0000256" key="7">
    <source>
        <dbReference type="ARBA" id="ARBA00023242"/>
    </source>
</evidence>
<comment type="subunit">
    <text evidence="3 9">Homodimers and heterodimers.</text>
</comment>
<evidence type="ECO:0000256" key="2">
    <source>
        <dbReference type="ARBA" id="ARBA00007853"/>
    </source>
</evidence>
<proteinExistence type="evidence at transcript level"/>
<dbReference type="GO" id="GO:0009734">
    <property type="term" value="P:auxin-activated signaling pathway"/>
    <property type="evidence" value="ECO:0007669"/>
    <property type="project" value="UniProtKB-KW"/>
</dbReference>
<keyword evidence="5 9" id="KW-0238">DNA-binding</keyword>
<dbReference type="FunFam" id="3.10.20.90:FF:000047">
    <property type="entry name" value="Auxin response factor"/>
    <property type="match status" value="1"/>
</dbReference>
<dbReference type="FunFam" id="2.40.330.10:FF:000001">
    <property type="entry name" value="Auxin response factor"/>
    <property type="match status" value="1"/>
</dbReference>
<name>Q6L8T9_CUCSA</name>
<dbReference type="Pfam" id="PF06507">
    <property type="entry name" value="ARF_AD"/>
    <property type="match status" value="1"/>
</dbReference>
<dbReference type="Pfam" id="PF02362">
    <property type="entry name" value="B3"/>
    <property type="match status" value="1"/>
</dbReference>
<dbReference type="SUPFAM" id="SSF101936">
    <property type="entry name" value="DNA-binding pseudobarrel domain"/>
    <property type="match status" value="1"/>
</dbReference>
<dbReference type="Gene3D" id="2.40.330.10">
    <property type="entry name" value="DNA-binding pseudobarrel domain"/>
    <property type="match status" value="1"/>
</dbReference>
<evidence type="ECO:0000313" key="12">
    <source>
        <dbReference type="EMBL" id="BAD19065.1"/>
    </source>
</evidence>
<dbReference type="EMBL" id="AB112675">
    <property type="protein sequence ID" value="BAD19065.1"/>
    <property type="molecule type" value="mRNA"/>
</dbReference>
<evidence type="ECO:0000256" key="5">
    <source>
        <dbReference type="ARBA" id="ARBA00023125"/>
    </source>
</evidence>
<evidence type="ECO:0000256" key="9">
    <source>
        <dbReference type="RuleBase" id="RU004561"/>
    </source>
</evidence>
<evidence type="ECO:0000256" key="8">
    <source>
        <dbReference type="ARBA" id="ARBA00023294"/>
    </source>
</evidence>
<dbReference type="AlphaFoldDB" id="Q6L8T9"/>
<keyword evidence="6 9" id="KW-0804">Transcription</keyword>
<evidence type="ECO:0000259" key="11">
    <source>
        <dbReference type="PROSITE" id="PS51745"/>
    </source>
</evidence>
<dbReference type="PANTHER" id="PTHR31384:SF102">
    <property type="entry name" value="AUXIN RESPONSE FACTOR 4"/>
    <property type="match status" value="1"/>
</dbReference>
<dbReference type="PROSITE" id="PS51745">
    <property type="entry name" value="PB1"/>
    <property type="match status" value="1"/>
</dbReference>
<dbReference type="PANTHER" id="PTHR31384">
    <property type="entry name" value="AUXIN RESPONSE FACTOR 4-RELATED"/>
    <property type="match status" value="1"/>
</dbReference>
<dbReference type="SMART" id="SM01019">
    <property type="entry name" value="B3"/>
    <property type="match status" value="1"/>
</dbReference>
<dbReference type="InterPro" id="IPR015300">
    <property type="entry name" value="DNA-bd_pseudobarrel_sf"/>
</dbReference>
<dbReference type="GO" id="GO:0005634">
    <property type="term" value="C:nucleus"/>
    <property type="evidence" value="ECO:0007669"/>
    <property type="project" value="UniProtKB-SubCell"/>
</dbReference>
<feature type="domain" description="TF-B3" evidence="10">
    <location>
        <begin position="169"/>
        <end position="271"/>
    </location>
</feature>
<evidence type="ECO:0000256" key="3">
    <source>
        <dbReference type="ARBA" id="ARBA00011726"/>
    </source>
</evidence>
<reference evidence="12" key="1">
    <citation type="journal article" date="2004" name="J. Exp. Bot.">
        <title>Isolation of cucumber CsARF cDNAs and expression of the corresponding mRNAs during gravity-regulated morphogenesis of cucumber seedlings.</title>
        <authorList>
            <person name="Saito Y."/>
            <person name="Yamasaki S."/>
            <person name="Fujii N."/>
            <person name="Hagen G."/>
            <person name="Guilfoyle T."/>
            <person name="Takahashi H."/>
        </authorList>
    </citation>
    <scope>NUCLEOTIDE SEQUENCE</scope>
</reference>
<evidence type="ECO:0000256" key="1">
    <source>
        <dbReference type="ARBA" id="ARBA00004123"/>
    </source>
</evidence>
<evidence type="ECO:0000259" key="10">
    <source>
        <dbReference type="PROSITE" id="PS50863"/>
    </source>
</evidence>
<dbReference type="GO" id="GO:0006355">
    <property type="term" value="P:regulation of DNA-templated transcription"/>
    <property type="evidence" value="ECO:0007669"/>
    <property type="project" value="InterPro"/>
</dbReference>
<comment type="function">
    <text evidence="9">Auxin response factors (ARFs) are transcriptional factors that bind specifically to the DNA sequence 5'-TGTCTC-3' found in the auxin-responsive promoter elements (AuxREs).</text>
</comment>
<keyword evidence="4 9" id="KW-0805">Transcription regulation</keyword>